<name>A0A545UBH9_9GAMM</name>
<keyword evidence="1" id="KW-0472">Membrane</keyword>
<reference evidence="4 5" key="1">
    <citation type="submission" date="2019-06" db="EMBL/GenBank/DDBJ databases">
        <title>Whole genome sequence for Cellvibrionaceae sp. R142.</title>
        <authorList>
            <person name="Wang G."/>
        </authorList>
    </citation>
    <scope>NUCLEOTIDE SEQUENCE [LARGE SCALE GENOMIC DNA]</scope>
    <source>
        <strain evidence="4 5">R142</strain>
    </source>
</reference>
<gene>
    <name evidence="4" type="ORF">FKG94_00275</name>
</gene>
<keyword evidence="2" id="KW-0732">Signal</keyword>
<feature type="transmembrane region" description="Helical" evidence="1">
    <location>
        <begin position="524"/>
        <end position="544"/>
    </location>
</feature>
<dbReference type="PANTHER" id="PTHR46825:SF9">
    <property type="entry name" value="BETA-LACTAMASE-RELATED DOMAIN-CONTAINING PROTEIN"/>
    <property type="match status" value="1"/>
</dbReference>
<evidence type="ECO:0000313" key="5">
    <source>
        <dbReference type="Proteomes" id="UP000319732"/>
    </source>
</evidence>
<sequence>MRSFFMRCIFRLLSTVATTVATTVAITMAGTVIAVAEDDPTAPAPNRQAVAFPLQAELIADGVVKGLMRDYKIPGLTLAIVKDGKPVVTKGYGYADLETGRPVDPRQSLFRIGSISKTMTWIAIMQLVEQDRIDLSADVNTYLKNVQIPHTHGVPLTLNDMMGHRSGFEDGYLGYLMQKSPDAIVSIEEVLKKHMPAQVLKPGAAMAYSNYAVALAGLIIEDVTGQPFQDYVDENLFKPLGMNHTTFREPLGDDHPQPSMAAHLQPHIASGYMLNNGRYIKPGYEYISSFAPAGSVSSTAADMARYMVAFLQNGELDGRRILKPATALKMQQRNFTDHMNVTDLSHGFFTGNVSGYQYIGHAGGTPTFSSMMTMVPELNFGVFLSINMQDGNLSSLAIPRVLVKALFPAKQTLADISPPADFSERAQRFAGHYMNNRRSSTTMEKFFEIATKYNAISVDKDGYLLRSDGTAWLEVAPLTFRNARSNDMMVFEEDENGSILRYVTDLHYGVRSAERVGFLQTPTFLYLSLGLALLLSITSLLGAWHRKGREPEAQQAWPGRMPVLAALGVMGFLVCLLFMLVQLSAYSGGVYPTSGMVLVKWVSIAVSLVLAGLAFSALPVWQVSQWRLGRKIHHSAFAAIGLCVIYALWQWNLFGPYN</sequence>
<organism evidence="4 5">
    <name type="scientific">Exilibacterium tricleocarpae</name>
    <dbReference type="NCBI Taxonomy" id="2591008"/>
    <lineage>
        <taxon>Bacteria</taxon>
        <taxon>Pseudomonadati</taxon>
        <taxon>Pseudomonadota</taxon>
        <taxon>Gammaproteobacteria</taxon>
        <taxon>Cellvibrionales</taxon>
        <taxon>Cellvibrionaceae</taxon>
        <taxon>Exilibacterium</taxon>
    </lineage>
</organism>
<protein>
    <submittedName>
        <fullName evidence="4">Beta-lactamase family protein</fullName>
    </submittedName>
</protein>
<dbReference type="EMBL" id="VHSG01000001">
    <property type="protein sequence ID" value="TQV86815.1"/>
    <property type="molecule type" value="Genomic_DNA"/>
</dbReference>
<dbReference type="InterPro" id="IPR050491">
    <property type="entry name" value="AmpC-like"/>
</dbReference>
<feature type="domain" description="Beta-lactamase-related" evidence="3">
    <location>
        <begin position="61"/>
        <end position="392"/>
    </location>
</feature>
<keyword evidence="1" id="KW-0812">Transmembrane</keyword>
<evidence type="ECO:0000256" key="1">
    <source>
        <dbReference type="SAM" id="Phobius"/>
    </source>
</evidence>
<accession>A0A545UBH9</accession>
<feature type="transmembrane region" description="Helical" evidence="1">
    <location>
        <begin position="598"/>
        <end position="620"/>
    </location>
</feature>
<dbReference type="InterPro" id="IPR001466">
    <property type="entry name" value="Beta-lactam-related"/>
</dbReference>
<evidence type="ECO:0000313" key="4">
    <source>
        <dbReference type="EMBL" id="TQV86815.1"/>
    </source>
</evidence>
<comment type="caution">
    <text evidence="4">The sequence shown here is derived from an EMBL/GenBank/DDBJ whole genome shotgun (WGS) entry which is preliminary data.</text>
</comment>
<evidence type="ECO:0000259" key="3">
    <source>
        <dbReference type="Pfam" id="PF00144"/>
    </source>
</evidence>
<proteinExistence type="predicted"/>
<feature type="signal peptide" evidence="2">
    <location>
        <begin position="1"/>
        <end position="36"/>
    </location>
</feature>
<feature type="transmembrane region" description="Helical" evidence="1">
    <location>
        <begin position="564"/>
        <end position="586"/>
    </location>
</feature>
<dbReference type="Gene3D" id="3.40.710.10">
    <property type="entry name" value="DD-peptidase/beta-lactamase superfamily"/>
    <property type="match status" value="1"/>
</dbReference>
<dbReference type="Pfam" id="PF00144">
    <property type="entry name" value="Beta-lactamase"/>
    <property type="match status" value="1"/>
</dbReference>
<dbReference type="AlphaFoldDB" id="A0A545UBH9"/>
<dbReference type="InterPro" id="IPR012338">
    <property type="entry name" value="Beta-lactam/transpept-like"/>
</dbReference>
<evidence type="ECO:0000256" key="2">
    <source>
        <dbReference type="SAM" id="SignalP"/>
    </source>
</evidence>
<feature type="transmembrane region" description="Helical" evidence="1">
    <location>
        <begin position="632"/>
        <end position="649"/>
    </location>
</feature>
<dbReference type="Proteomes" id="UP000319732">
    <property type="component" value="Unassembled WGS sequence"/>
</dbReference>
<dbReference type="PANTHER" id="PTHR46825">
    <property type="entry name" value="D-ALANYL-D-ALANINE-CARBOXYPEPTIDASE/ENDOPEPTIDASE AMPH"/>
    <property type="match status" value="1"/>
</dbReference>
<dbReference type="SUPFAM" id="SSF56601">
    <property type="entry name" value="beta-lactamase/transpeptidase-like"/>
    <property type="match status" value="1"/>
</dbReference>
<dbReference type="OrthoDB" id="119951at2"/>
<keyword evidence="5" id="KW-1185">Reference proteome</keyword>
<feature type="chain" id="PRO_5021907872" evidence="2">
    <location>
        <begin position="37"/>
        <end position="658"/>
    </location>
</feature>
<keyword evidence="1" id="KW-1133">Transmembrane helix</keyword>